<keyword evidence="3" id="KW-1185">Reference proteome</keyword>
<evidence type="ECO:0000313" key="3">
    <source>
        <dbReference type="Proteomes" id="UP001265746"/>
    </source>
</evidence>
<comment type="caution">
    <text evidence="2">The sequence shown here is derived from an EMBL/GenBank/DDBJ whole genome shotgun (WGS) entry which is preliminary data.</text>
</comment>
<protein>
    <submittedName>
        <fullName evidence="2">Uncharacterized protein</fullName>
    </submittedName>
</protein>
<evidence type="ECO:0000313" key="2">
    <source>
        <dbReference type="EMBL" id="KAK2601191.1"/>
    </source>
</evidence>
<proteinExistence type="predicted"/>
<dbReference type="AlphaFoldDB" id="A0AAD9S8T5"/>
<evidence type="ECO:0000256" key="1">
    <source>
        <dbReference type="SAM" id="MobiDB-lite"/>
    </source>
</evidence>
<sequence>MGHMSKILNAYSEWKTGPIVEDDNHSPTRPSLNRQAQKKKTKVSHLAMTLLPPSSVTLFRTHTLSTPLPTLFAWPSPSTPTTAFGENTSACPGRSSTICANRLDAACLWLIAGPALDVPAPSISPSSTSSTPESDEAPLRLPPPAATAARAGIPAASSAPARCRRSARSHSGDVKRCTTVTLHRSSSLGDTPDCGQQLLRQRRRLAALIHVFVCLIQRHDASHASGVLLQEERQADVEERTRSFWRYLDAIKAKSARSLFPSIFFVWGSIECGRKLRSTTVSWPARGAQSLPTGLNTLAAFFSFFFPSVGKASADDAINDSRVSSRCVLAGEQRLESPVVERLACLLLAQAQVTQHTVDHVHVQRHGVALLHCHQVHHALGREVLLSNAKRLDGHAWEPRICPADGCHVGRRAQHTHAHSRWNTIPVSGCGNSFAAEVNRLFSSKHDSVWLLPDPWLPQMNVLEGAATL</sequence>
<organism evidence="2 3">
    <name type="scientific">Phomopsis amygdali</name>
    <name type="common">Fusicoccum amygdali</name>
    <dbReference type="NCBI Taxonomy" id="1214568"/>
    <lineage>
        <taxon>Eukaryota</taxon>
        <taxon>Fungi</taxon>
        <taxon>Dikarya</taxon>
        <taxon>Ascomycota</taxon>
        <taxon>Pezizomycotina</taxon>
        <taxon>Sordariomycetes</taxon>
        <taxon>Sordariomycetidae</taxon>
        <taxon>Diaporthales</taxon>
        <taxon>Diaporthaceae</taxon>
        <taxon>Diaporthe</taxon>
    </lineage>
</organism>
<accession>A0AAD9S8T5</accession>
<dbReference type="EMBL" id="JAUJFL010000006">
    <property type="protein sequence ID" value="KAK2601191.1"/>
    <property type="molecule type" value="Genomic_DNA"/>
</dbReference>
<feature type="compositionally biased region" description="Low complexity" evidence="1">
    <location>
        <begin position="122"/>
        <end position="132"/>
    </location>
</feature>
<dbReference type="Proteomes" id="UP001265746">
    <property type="component" value="Unassembled WGS sequence"/>
</dbReference>
<reference evidence="2" key="1">
    <citation type="submission" date="2023-06" db="EMBL/GenBank/DDBJ databases">
        <authorList>
            <person name="Noh H."/>
        </authorList>
    </citation>
    <scope>NUCLEOTIDE SEQUENCE</scope>
    <source>
        <strain evidence="2">DUCC20226</strain>
    </source>
</reference>
<name>A0AAD9S8T5_PHOAM</name>
<feature type="compositionally biased region" description="Low complexity" evidence="1">
    <location>
        <begin position="146"/>
        <end position="161"/>
    </location>
</feature>
<feature type="region of interest" description="Disordered" evidence="1">
    <location>
        <begin position="18"/>
        <end position="40"/>
    </location>
</feature>
<feature type="region of interest" description="Disordered" evidence="1">
    <location>
        <begin position="122"/>
        <end position="167"/>
    </location>
</feature>
<gene>
    <name evidence="2" type="ORF">N8I77_010658</name>
</gene>